<comment type="caution">
    <text evidence="7">The sequence shown here is derived from an EMBL/GenBank/DDBJ whole genome shotgun (WGS) entry which is preliminary data.</text>
</comment>
<keyword evidence="4" id="KW-0597">Phosphoprotein</keyword>
<dbReference type="PRINTS" id="PR00038">
    <property type="entry name" value="HTHLUXR"/>
</dbReference>
<dbReference type="PANTHER" id="PTHR44688:SF16">
    <property type="entry name" value="DNA-BINDING TRANSCRIPTIONAL ACTIVATOR DEVR_DOSR"/>
    <property type="match status" value="1"/>
</dbReference>
<gene>
    <name evidence="7" type="ORF">FHS28_002958</name>
</gene>
<dbReference type="PROSITE" id="PS50110">
    <property type="entry name" value="RESPONSE_REGULATORY"/>
    <property type="match status" value="1"/>
</dbReference>
<dbReference type="SMART" id="SM00421">
    <property type="entry name" value="HTH_LUXR"/>
    <property type="match status" value="1"/>
</dbReference>
<dbReference type="Gene3D" id="3.40.50.2300">
    <property type="match status" value="1"/>
</dbReference>
<feature type="modified residue" description="4-aspartylphosphate" evidence="4">
    <location>
        <position position="58"/>
    </location>
</feature>
<dbReference type="InterPro" id="IPR000792">
    <property type="entry name" value="Tscrpt_reg_LuxR_C"/>
</dbReference>
<evidence type="ECO:0000313" key="8">
    <source>
        <dbReference type="Proteomes" id="UP000574369"/>
    </source>
</evidence>
<feature type="domain" description="HTH luxR-type" evidence="5">
    <location>
        <begin position="139"/>
        <end position="204"/>
    </location>
</feature>
<feature type="domain" description="Response regulatory" evidence="6">
    <location>
        <begin position="7"/>
        <end position="123"/>
    </location>
</feature>
<reference evidence="7 8" key="1">
    <citation type="submission" date="2020-08" db="EMBL/GenBank/DDBJ databases">
        <title>Genomic Encyclopedia of Type Strains, Phase III (KMG-III): the genomes of soil and plant-associated and newly described type strains.</title>
        <authorList>
            <person name="Whitman W."/>
        </authorList>
    </citation>
    <scope>NUCLEOTIDE SEQUENCE [LARGE SCALE GENOMIC DNA]</scope>
    <source>
        <strain evidence="7 8">CECT 7247</strain>
    </source>
</reference>
<dbReference type="PROSITE" id="PS00622">
    <property type="entry name" value="HTH_LUXR_1"/>
    <property type="match status" value="1"/>
</dbReference>
<dbReference type="InterPro" id="IPR036388">
    <property type="entry name" value="WH-like_DNA-bd_sf"/>
</dbReference>
<keyword evidence="3" id="KW-0804">Transcription</keyword>
<proteinExistence type="predicted"/>
<dbReference type="InterPro" id="IPR016032">
    <property type="entry name" value="Sig_transdc_resp-reg_C-effctor"/>
</dbReference>
<keyword evidence="8" id="KW-1185">Reference proteome</keyword>
<organism evidence="7 8">
    <name type="scientific">Roseateles terrae</name>
    <dbReference type="NCBI Taxonomy" id="431060"/>
    <lineage>
        <taxon>Bacteria</taxon>
        <taxon>Pseudomonadati</taxon>
        <taxon>Pseudomonadota</taxon>
        <taxon>Betaproteobacteria</taxon>
        <taxon>Burkholderiales</taxon>
        <taxon>Sphaerotilaceae</taxon>
        <taxon>Roseateles</taxon>
    </lineage>
</organism>
<dbReference type="CDD" id="cd06170">
    <property type="entry name" value="LuxR_C_like"/>
    <property type="match status" value="1"/>
</dbReference>
<dbReference type="SUPFAM" id="SSF46894">
    <property type="entry name" value="C-terminal effector domain of the bipartite response regulators"/>
    <property type="match status" value="1"/>
</dbReference>
<evidence type="ECO:0000256" key="1">
    <source>
        <dbReference type="ARBA" id="ARBA00023015"/>
    </source>
</evidence>
<evidence type="ECO:0000256" key="2">
    <source>
        <dbReference type="ARBA" id="ARBA00023125"/>
    </source>
</evidence>
<evidence type="ECO:0000313" key="7">
    <source>
        <dbReference type="EMBL" id="MBB3195552.1"/>
    </source>
</evidence>
<evidence type="ECO:0000259" key="6">
    <source>
        <dbReference type="PROSITE" id="PS50110"/>
    </source>
</evidence>
<dbReference type="RefSeq" id="WP_088451761.1">
    <property type="nucleotide sequence ID" value="NZ_JACHXO010000005.1"/>
</dbReference>
<protein>
    <submittedName>
        <fullName evidence="7">Two-component system response regulator DctR</fullName>
    </submittedName>
</protein>
<dbReference type="Pfam" id="PF00196">
    <property type="entry name" value="GerE"/>
    <property type="match status" value="1"/>
</dbReference>
<dbReference type="InterPro" id="IPR011006">
    <property type="entry name" value="CheY-like_superfamily"/>
</dbReference>
<accession>A0ABR6GV48</accession>
<dbReference type="PROSITE" id="PS50043">
    <property type="entry name" value="HTH_LUXR_2"/>
    <property type="match status" value="1"/>
</dbReference>
<keyword evidence="2" id="KW-0238">DNA-binding</keyword>
<evidence type="ECO:0000259" key="5">
    <source>
        <dbReference type="PROSITE" id="PS50043"/>
    </source>
</evidence>
<evidence type="ECO:0000256" key="3">
    <source>
        <dbReference type="ARBA" id="ARBA00023163"/>
    </source>
</evidence>
<name>A0ABR6GV48_9BURK</name>
<dbReference type="CDD" id="cd17537">
    <property type="entry name" value="REC_FixJ"/>
    <property type="match status" value="1"/>
</dbReference>
<keyword evidence="1" id="KW-0805">Transcription regulation</keyword>
<dbReference type="SUPFAM" id="SSF52172">
    <property type="entry name" value="CheY-like"/>
    <property type="match status" value="1"/>
</dbReference>
<dbReference type="Gene3D" id="1.10.10.10">
    <property type="entry name" value="Winged helix-like DNA-binding domain superfamily/Winged helix DNA-binding domain"/>
    <property type="match status" value="1"/>
</dbReference>
<dbReference type="EMBL" id="JACHXO010000005">
    <property type="protein sequence ID" value="MBB3195552.1"/>
    <property type="molecule type" value="Genomic_DNA"/>
</dbReference>
<dbReference type="InterPro" id="IPR001789">
    <property type="entry name" value="Sig_transdc_resp-reg_receiver"/>
</dbReference>
<dbReference type="Proteomes" id="UP000574369">
    <property type="component" value="Unassembled WGS sequence"/>
</dbReference>
<dbReference type="Pfam" id="PF00072">
    <property type="entry name" value="Response_reg"/>
    <property type="match status" value="1"/>
</dbReference>
<dbReference type="PANTHER" id="PTHR44688">
    <property type="entry name" value="DNA-BINDING TRANSCRIPTIONAL ACTIVATOR DEVR_DOSR"/>
    <property type="match status" value="1"/>
</dbReference>
<sequence>MTDLASTVHLVDDEAAVRDALAFLMRSHGLKVSTHASGPELLAALDKEPDPMGCIVLDVRMEPLSGLQVQDELMRRGVKLPVIFLSGHGDIPMAVDAMQKGAIDFVEKPFNDQALVNKVQRALALDTHRHREAVAHADAAGRLASLTDREREVALRVAAGKLNKQVADELGIAIRTVEVHRARAFTKLGLRSAAELATLLERFELK</sequence>
<evidence type="ECO:0000256" key="4">
    <source>
        <dbReference type="PROSITE-ProRule" id="PRU00169"/>
    </source>
</evidence>
<dbReference type="SMART" id="SM00448">
    <property type="entry name" value="REC"/>
    <property type="match status" value="1"/>
</dbReference>